<dbReference type="RefSeq" id="WP_148924648.1">
    <property type="nucleotide sequence ID" value="NZ_VNHQ01000012.1"/>
</dbReference>
<evidence type="ECO:0000256" key="4">
    <source>
        <dbReference type="ARBA" id="ARBA00023004"/>
    </source>
</evidence>
<dbReference type="SUPFAM" id="SSF46458">
    <property type="entry name" value="Globin-like"/>
    <property type="match status" value="1"/>
</dbReference>
<evidence type="ECO:0000256" key="3">
    <source>
        <dbReference type="ARBA" id="ARBA00022723"/>
    </source>
</evidence>
<name>A0A5S5BDX0_STUST</name>
<dbReference type="AlphaFoldDB" id="A0A5S5BDX0"/>
<dbReference type="Gene3D" id="1.10.490.10">
    <property type="entry name" value="Globins"/>
    <property type="match status" value="1"/>
</dbReference>
<reference evidence="5 6" key="1">
    <citation type="submission" date="2019-07" db="EMBL/GenBank/DDBJ databases">
        <title>Deep subsurface shale carbon reservoir microbial communities from Ohio and West Virginia, USA.</title>
        <authorList>
            <person name="Wrighton K."/>
        </authorList>
    </citation>
    <scope>NUCLEOTIDE SEQUENCE [LARGE SCALE GENOMIC DNA]</scope>
    <source>
        <strain evidence="5 6">NP_8Ht</strain>
    </source>
</reference>
<dbReference type="Proteomes" id="UP000324282">
    <property type="component" value="Unassembled WGS sequence"/>
</dbReference>
<evidence type="ECO:0000256" key="2">
    <source>
        <dbReference type="ARBA" id="ARBA00022617"/>
    </source>
</evidence>
<dbReference type="CDD" id="cd14773">
    <property type="entry name" value="TrHb2_PhHbO-like_O"/>
    <property type="match status" value="1"/>
</dbReference>
<gene>
    <name evidence="5" type="ORF">A9A72_122299</name>
</gene>
<accession>A0A5S5BDX0</accession>
<dbReference type="InterPro" id="IPR001486">
    <property type="entry name" value="Hemoglobin_trunc"/>
</dbReference>
<dbReference type="GO" id="GO:0020037">
    <property type="term" value="F:heme binding"/>
    <property type="evidence" value="ECO:0007669"/>
    <property type="project" value="InterPro"/>
</dbReference>
<dbReference type="EMBL" id="VNHQ01000012">
    <property type="protein sequence ID" value="TYP65174.1"/>
    <property type="molecule type" value="Genomic_DNA"/>
</dbReference>
<dbReference type="OrthoDB" id="9790913at2"/>
<dbReference type="GO" id="GO:0046872">
    <property type="term" value="F:metal ion binding"/>
    <property type="evidence" value="ECO:0007669"/>
    <property type="project" value="UniProtKB-KW"/>
</dbReference>
<dbReference type="InterPro" id="IPR009050">
    <property type="entry name" value="Globin-like_sf"/>
</dbReference>
<protein>
    <submittedName>
        <fullName evidence="5">Hemoglobin</fullName>
    </submittedName>
</protein>
<dbReference type="Pfam" id="PF01152">
    <property type="entry name" value="Bac_globin"/>
    <property type="match status" value="1"/>
</dbReference>
<keyword evidence="1" id="KW-0813">Transport</keyword>
<evidence type="ECO:0000256" key="1">
    <source>
        <dbReference type="ARBA" id="ARBA00022448"/>
    </source>
</evidence>
<keyword evidence="4" id="KW-0408">Iron</keyword>
<keyword evidence="3" id="KW-0479">Metal-binding</keyword>
<comment type="caution">
    <text evidence="5">The sequence shown here is derived from an EMBL/GenBank/DDBJ whole genome shotgun (WGS) entry which is preliminary data.</text>
</comment>
<keyword evidence="2" id="KW-0349">Heme</keyword>
<proteinExistence type="predicted"/>
<evidence type="ECO:0000313" key="6">
    <source>
        <dbReference type="Proteomes" id="UP000324282"/>
    </source>
</evidence>
<dbReference type="GO" id="GO:0019825">
    <property type="term" value="F:oxygen binding"/>
    <property type="evidence" value="ECO:0007669"/>
    <property type="project" value="InterPro"/>
</dbReference>
<dbReference type="InterPro" id="IPR012292">
    <property type="entry name" value="Globin/Proto"/>
</dbReference>
<sequence>MSTTTDVPFGTGDASFQAAGGESGLARLVEDFYLIMDELEDARCVRHLYPRDLAESRKRLAAFLCGWLGGPRRYAEHYGSISIPQFHTRWTVGEAERDAWLKCMELAIARQGYTDAFADYLLIQLRVPAERILQAGRPACPGQLTTTVI</sequence>
<evidence type="ECO:0000313" key="5">
    <source>
        <dbReference type="EMBL" id="TYP65174.1"/>
    </source>
</evidence>
<organism evidence="5 6">
    <name type="scientific">Stutzerimonas stutzeri</name>
    <name type="common">Pseudomonas stutzeri</name>
    <dbReference type="NCBI Taxonomy" id="316"/>
    <lineage>
        <taxon>Bacteria</taxon>
        <taxon>Pseudomonadati</taxon>
        <taxon>Pseudomonadota</taxon>
        <taxon>Gammaproteobacteria</taxon>
        <taxon>Pseudomonadales</taxon>
        <taxon>Pseudomonadaceae</taxon>
        <taxon>Stutzerimonas</taxon>
    </lineage>
</organism>